<dbReference type="GO" id="GO:0005737">
    <property type="term" value="C:cytoplasm"/>
    <property type="evidence" value="ECO:0007669"/>
    <property type="project" value="UniProtKB-SubCell"/>
</dbReference>
<dbReference type="PIRSF" id="PIRSF009467">
    <property type="entry name" value="Ureas_acces_UreF"/>
    <property type="match status" value="1"/>
</dbReference>
<keyword evidence="1 3" id="KW-0996">Nickel insertion</keyword>
<accession>A0AAE3DKT3</accession>
<sequence>MRNLSEQKKHYLLLQINDALFPIGGYSHSYGLETYIQKGIVKDAKTARAYIRSMLLHSFCQNELLTVAMAYDLAEQFDFALNGNHPNRVNVDIEKSVMQDDTSEKNMEILARLAELDEMVTATRVAMEIRQAGEKLGSRFIKTVSAWEIPFKSKIFHEYIKLPGAKNHSVVYGVFCAGAGIDRQMMLEHYLYAQTSAMVTNCVKTVPLSQTAGQQILFEAQELFDEVMTRLTGLDEDDLGAEAPGFEIRCMQHEALYSRLYMS</sequence>
<dbReference type="HAMAP" id="MF_01385">
    <property type="entry name" value="UreF"/>
    <property type="match status" value="1"/>
</dbReference>
<evidence type="ECO:0000313" key="4">
    <source>
        <dbReference type="EMBL" id="MCC2164356.1"/>
    </source>
</evidence>
<dbReference type="PANTHER" id="PTHR33620:SF1">
    <property type="entry name" value="UREASE ACCESSORY PROTEIN F"/>
    <property type="match status" value="1"/>
</dbReference>
<dbReference type="PANTHER" id="PTHR33620">
    <property type="entry name" value="UREASE ACCESSORY PROTEIN F"/>
    <property type="match status" value="1"/>
</dbReference>
<comment type="caution">
    <text evidence="4">The sequence shown here is derived from an EMBL/GenBank/DDBJ whole genome shotgun (WGS) entry which is preliminary data.</text>
</comment>
<dbReference type="Gene3D" id="1.10.4190.10">
    <property type="entry name" value="Urease accessory protein UreF"/>
    <property type="match status" value="1"/>
</dbReference>
<proteinExistence type="inferred from homology"/>
<comment type="similarity">
    <text evidence="3">Belongs to the UreF family.</text>
</comment>
<dbReference type="Pfam" id="PF01730">
    <property type="entry name" value="UreF"/>
    <property type="match status" value="1"/>
</dbReference>
<evidence type="ECO:0000256" key="1">
    <source>
        <dbReference type="ARBA" id="ARBA00022988"/>
    </source>
</evidence>
<dbReference type="InterPro" id="IPR038277">
    <property type="entry name" value="UreF_sf"/>
</dbReference>
<dbReference type="GO" id="GO:0016151">
    <property type="term" value="F:nickel cation binding"/>
    <property type="evidence" value="ECO:0007669"/>
    <property type="project" value="UniProtKB-UniRule"/>
</dbReference>
<dbReference type="Proteomes" id="UP001198962">
    <property type="component" value="Unassembled WGS sequence"/>
</dbReference>
<dbReference type="RefSeq" id="WP_177976662.1">
    <property type="nucleotide sequence ID" value="NZ_JAJEPU010000012.1"/>
</dbReference>
<dbReference type="AlphaFoldDB" id="A0AAE3DKT3"/>
<keyword evidence="2 3" id="KW-0143">Chaperone</keyword>
<gene>
    <name evidence="3" type="primary">ureF</name>
    <name evidence="4" type="ORF">LKD32_05590</name>
</gene>
<evidence type="ECO:0000256" key="3">
    <source>
        <dbReference type="HAMAP-Rule" id="MF_01385"/>
    </source>
</evidence>
<organism evidence="4 5">
    <name type="scientific">Brotaphodocola catenula</name>
    <dbReference type="NCBI Taxonomy" id="2885361"/>
    <lineage>
        <taxon>Bacteria</taxon>
        <taxon>Bacillati</taxon>
        <taxon>Bacillota</taxon>
        <taxon>Clostridia</taxon>
        <taxon>Lachnospirales</taxon>
        <taxon>Lachnospiraceae</taxon>
        <taxon>Brotaphodocola</taxon>
    </lineage>
</organism>
<evidence type="ECO:0000313" key="5">
    <source>
        <dbReference type="Proteomes" id="UP001198962"/>
    </source>
</evidence>
<dbReference type="EMBL" id="JAJEPU010000012">
    <property type="protein sequence ID" value="MCC2164356.1"/>
    <property type="molecule type" value="Genomic_DNA"/>
</dbReference>
<comment type="subunit">
    <text evidence="3">UreD, UreF and UreG form a complex that acts as a GTP-hydrolysis-dependent molecular chaperone, activating the urease apoprotein by helping to assemble the nickel containing metallocenter of UreC. The UreE protein probably delivers the nickel.</text>
</comment>
<keyword evidence="3" id="KW-0963">Cytoplasm</keyword>
<protein>
    <recommendedName>
        <fullName evidence="3">Urease accessory protein UreF</fullName>
    </recommendedName>
</protein>
<comment type="subcellular location">
    <subcellularLocation>
        <location evidence="3">Cytoplasm</location>
    </subcellularLocation>
</comment>
<evidence type="ECO:0000256" key="2">
    <source>
        <dbReference type="ARBA" id="ARBA00023186"/>
    </source>
</evidence>
<dbReference type="InterPro" id="IPR002639">
    <property type="entry name" value="UreF"/>
</dbReference>
<keyword evidence="5" id="KW-1185">Reference proteome</keyword>
<comment type="function">
    <text evidence="3">Required for maturation of urease via the functional incorporation of the urease nickel metallocenter.</text>
</comment>
<name>A0AAE3DKT3_9FIRM</name>
<reference evidence="4" key="1">
    <citation type="submission" date="2021-10" db="EMBL/GenBank/DDBJ databases">
        <title>Anaerobic single-cell dispensing facilitates the cultivation of human gut bacteria.</title>
        <authorList>
            <person name="Afrizal A."/>
        </authorList>
    </citation>
    <scope>NUCLEOTIDE SEQUENCE</scope>
    <source>
        <strain evidence="4">CLA-AA-H274</strain>
    </source>
</reference>